<evidence type="ECO:0000313" key="3">
    <source>
        <dbReference type="EMBL" id="PLP47848.1"/>
    </source>
</evidence>
<evidence type="ECO:0000256" key="1">
    <source>
        <dbReference type="SAM" id="MobiDB-lite"/>
    </source>
</evidence>
<gene>
    <name evidence="3" type="ORF">CWM98_05520</name>
    <name evidence="2" type="ORF">CWN47_12345</name>
</gene>
<dbReference type="EMBL" id="PIDP01000346">
    <property type="protein sequence ID" value="PLM95000.1"/>
    <property type="molecule type" value="Genomic_DNA"/>
</dbReference>
<comment type="caution">
    <text evidence="2">The sequence shown here is derived from an EMBL/GenBank/DDBJ whole genome shotgun (WGS) entry which is preliminary data.</text>
</comment>
<dbReference type="EMBL" id="PICB01000172">
    <property type="protein sequence ID" value="PLP47848.1"/>
    <property type="molecule type" value="Genomic_DNA"/>
</dbReference>
<feature type="region of interest" description="Disordered" evidence="1">
    <location>
        <begin position="45"/>
        <end position="68"/>
    </location>
</feature>
<reference evidence="4 5" key="2">
    <citation type="submission" date="2018-01" db="EMBL/GenBank/DDBJ databases">
        <title>Genomic study of Klebsiella pneumoniae.</title>
        <authorList>
            <person name="Yang Y."/>
            <person name="Bicalho R."/>
        </authorList>
    </citation>
    <scope>NUCLEOTIDE SEQUENCE [LARGE SCALE GENOMIC DNA]</scope>
    <source>
        <strain evidence="3 5">A5</strain>
        <strain evidence="2 4">A8</strain>
    </source>
</reference>
<proteinExistence type="predicted"/>
<organism evidence="2 4">
    <name type="scientific">Klebsiella variicola</name>
    <dbReference type="NCBI Taxonomy" id="244366"/>
    <lineage>
        <taxon>Bacteria</taxon>
        <taxon>Pseudomonadati</taxon>
        <taxon>Pseudomonadota</taxon>
        <taxon>Gammaproteobacteria</taxon>
        <taxon>Enterobacterales</taxon>
        <taxon>Enterobacteriaceae</taxon>
        <taxon>Klebsiella/Raoultella group</taxon>
        <taxon>Klebsiella</taxon>
        <taxon>Klebsiella pneumoniae complex</taxon>
    </lineage>
</organism>
<accession>A0A264C511</accession>
<evidence type="ECO:0000313" key="5">
    <source>
        <dbReference type="Proteomes" id="UP000234473"/>
    </source>
</evidence>
<name>A0A264C511_KLEVA</name>
<dbReference type="Proteomes" id="UP000234412">
    <property type="component" value="Unassembled WGS sequence"/>
</dbReference>
<sequence>MVCLQAYCFTTAELNFRALARCGGETLRTEVNGLHATTITARQQAGNSPQGMCYPRNKKKRKRRSENMVDCFRDKKREW</sequence>
<dbReference type="AlphaFoldDB" id="A0A264C511"/>
<evidence type="ECO:0000313" key="2">
    <source>
        <dbReference type="EMBL" id="PLM95000.1"/>
    </source>
</evidence>
<dbReference type="Proteomes" id="UP000234473">
    <property type="component" value="Unassembled WGS sequence"/>
</dbReference>
<protein>
    <submittedName>
        <fullName evidence="2">Uncharacterized protein</fullName>
    </submittedName>
</protein>
<reference evidence="4 5" key="1">
    <citation type="submission" date="2017-11" db="EMBL/GenBank/DDBJ databases">
        <authorList>
            <person name="Han C.G."/>
        </authorList>
    </citation>
    <scope>NUCLEOTIDE SEQUENCE [LARGE SCALE GENOMIC DNA]</scope>
    <source>
        <strain evidence="3 5">A5</strain>
        <strain evidence="2 4">A8</strain>
    </source>
</reference>
<evidence type="ECO:0000313" key="4">
    <source>
        <dbReference type="Proteomes" id="UP000234412"/>
    </source>
</evidence>